<dbReference type="Gene3D" id="1.25.40.10">
    <property type="entry name" value="Tetratricopeptide repeat domain"/>
    <property type="match status" value="1"/>
</dbReference>
<accession>A0ABV7CNC4</accession>
<dbReference type="Gene3D" id="1.20.58.320">
    <property type="entry name" value="TPR-like"/>
    <property type="match status" value="1"/>
</dbReference>
<dbReference type="EMBL" id="JBHRSD010000029">
    <property type="protein sequence ID" value="MFC3034038.1"/>
    <property type="molecule type" value="Genomic_DNA"/>
</dbReference>
<evidence type="ECO:0000313" key="1">
    <source>
        <dbReference type="EMBL" id="MFC3034038.1"/>
    </source>
</evidence>
<gene>
    <name evidence="1" type="ORF">ACFOEE_16120</name>
</gene>
<evidence type="ECO:0000313" key="2">
    <source>
        <dbReference type="Proteomes" id="UP001595453"/>
    </source>
</evidence>
<comment type="caution">
    <text evidence="1">The sequence shown here is derived from an EMBL/GenBank/DDBJ whole genome shotgun (WGS) entry which is preliminary data.</text>
</comment>
<dbReference type="Pfam" id="PF06041">
    <property type="entry name" value="DUF924"/>
    <property type="match status" value="1"/>
</dbReference>
<dbReference type="RefSeq" id="WP_377126556.1">
    <property type="nucleotide sequence ID" value="NZ_JBHRSD010000029.1"/>
</dbReference>
<dbReference type="InterPro" id="IPR010323">
    <property type="entry name" value="DUF924"/>
</dbReference>
<sequence length="184" mass="21199">MDNPTTQFKQVLDFWFVESEPKQWFNGGEAFDEVIKSRFTDLLAQAIAGELHHWRLFGQGRLAEVIILDQFSRNIYRGNAHAFAQDPQALTLAQEAVAMGTLEQLTPVEQAFLLMPYMHSESRHIHELAVPLFKQYGEPSNYEFELKHKSIIDKFGRYPHRNAILGRESSAEELAFLQQPDSSF</sequence>
<dbReference type="InterPro" id="IPR011990">
    <property type="entry name" value="TPR-like_helical_dom_sf"/>
</dbReference>
<name>A0ABV7CNC4_9GAMM</name>
<keyword evidence="2" id="KW-1185">Reference proteome</keyword>
<reference evidence="2" key="1">
    <citation type="journal article" date="2019" name="Int. J. Syst. Evol. Microbiol.">
        <title>The Global Catalogue of Microorganisms (GCM) 10K type strain sequencing project: providing services to taxonomists for standard genome sequencing and annotation.</title>
        <authorList>
            <consortium name="The Broad Institute Genomics Platform"/>
            <consortium name="The Broad Institute Genome Sequencing Center for Infectious Disease"/>
            <person name="Wu L."/>
            <person name="Ma J."/>
        </authorList>
    </citation>
    <scope>NUCLEOTIDE SEQUENCE [LARGE SCALE GENOMIC DNA]</scope>
    <source>
        <strain evidence="2">KCTC 42730</strain>
    </source>
</reference>
<organism evidence="1 2">
    <name type="scientific">Pseudoalteromonas fenneropenaei</name>
    <dbReference type="NCBI Taxonomy" id="1737459"/>
    <lineage>
        <taxon>Bacteria</taxon>
        <taxon>Pseudomonadati</taxon>
        <taxon>Pseudomonadota</taxon>
        <taxon>Gammaproteobacteria</taxon>
        <taxon>Alteromonadales</taxon>
        <taxon>Pseudoalteromonadaceae</taxon>
        <taxon>Pseudoalteromonas</taxon>
    </lineage>
</organism>
<proteinExistence type="predicted"/>
<dbReference type="SUPFAM" id="SSF48452">
    <property type="entry name" value="TPR-like"/>
    <property type="match status" value="1"/>
</dbReference>
<dbReference type="Proteomes" id="UP001595453">
    <property type="component" value="Unassembled WGS sequence"/>
</dbReference>
<protein>
    <submittedName>
        <fullName evidence="1">DUF924 family protein</fullName>
    </submittedName>
</protein>